<protein>
    <recommendedName>
        <fullName evidence="3">histidine kinase</fullName>
        <ecNumber evidence="3">2.7.13.3</ecNumber>
    </recommendedName>
</protein>
<dbReference type="CDD" id="cd00075">
    <property type="entry name" value="HATPase"/>
    <property type="match status" value="1"/>
</dbReference>
<keyword evidence="5" id="KW-0597">Phosphoprotein</keyword>
<dbReference type="PANTHER" id="PTHR45528:SF1">
    <property type="entry name" value="SENSOR HISTIDINE KINASE CPXA"/>
    <property type="match status" value="1"/>
</dbReference>
<dbReference type="CDD" id="cd00082">
    <property type="entry name" value="HisKA"/>
    <property type="match status" value="1"/>
</dbReference>
<evidence type="ECO:0000256" key="14">
    <source>
        <dbReference type="SAM" id="Coils"/>
    </source>
</evidence>
<dbReference type="Gene3D" id="1.10.287.130">
    <property type="match status" value="1"/>
</dbReference>
<dbReference type="SMART" id="SM00387">
    <property type="entry name" value="HATPase_c"/>
    <property type="match status" value="1"/>
</dbReference>
<evidence type="ECO:0000256" key="15">
    <source>
        <dbReference type="SAM" id="Phobius"/>
    </source>
</evidence>
<dbReference type="InterPro" id="IPR050398">
    <property type="entry name" value="HssS/ArlS-like"/>
</dbReference>
<dbReference type="InterPro" id="IPR003594">
    <property type="entry name" value="HATPase_dom"/>
</dbReference>
<dbReference type="PROSITE" id="PS50885">
    <property type="entry name" value="HAMP"/>
    <property type="match status" value="1"/>
</dbReference>
<dbReference type="Proteomes" id="UP001299546">
    <property type="component" value="Unassembled WGS sequence"/>
</dbReference>
<dbReference type="PRINTS" id="PR00344">
    <property type="entry name" value="BCTRLSENSOR"/>
</dbReference>
<name>A0ABS8DGU1_9FIRM</name>
<dbReference type="InterPro" id="IPR003661">
    <property type="entry name" value="HisK_dim/P_dom"/>
</dbReference>
<evidence type="ECO:0000313" key="18">
    <source>
        <dbReference type="EMBL" id="MCB7387627.1"/>
    </source>
</evidence>
<dbReference type="SUPFAM" id="SSF158472">
    <property type="entry name" value="HAMP domain-like"/>
    <property type="match status" value="1"/>
</dbReference>
<keyword evidence="13 15" id="KW-0472">Membrane</keyword>
<dbReference type="Pfam" id="PF02518">
    <property type="entry name" value="HATPase_c"/>
    <property type="match status" value="1"/>
</dbReference>
<dbReference type="Gene3D" id="3.30.565.10">
    <property type="entry name" value="Histidine kinase-like ATPase, C-terminal domain"/>
    <property type="match status" value="1"/>
</dbReference>
<dbReference type="InterPro" id="IPR003660">
    <property type="entry name" value="HAMP_dom"/>
</dbReference>
<gene>
    <name evidence="18" type="ORF">LIZ65_10055</name>
</gene>
<feature type="domain" description="Histidine kinase" evidence="16">
    <location>
        <begin position="164"/>
        <end position="370"/>
    </location>
</feature>
<dbReference type="RefSeq" id="WP_066737275.1">
    <property type="nucleotide sequence ID" value="NZ_JAJCIQ010000006.1"/>
</dbReference>
<evidence type="ECO:0000256" key="1">
    <source>
        <dbReference type="ARBA" id="ARBA00000085"/>
    </source>
</evidence>
<dbReference type="Gene3D" id="6.10.340.10">
    <property type="match status" value="1"/>
</dbReference>
<dbReference type="GO" id="GO:0016301">
    <property type="term" value="F:kinase activity"/>
    <property type="evidence" value="ECO:0007669"/>
    <property type="project" value="UniProtKB-KW"/>
</dbReference>
<evidence type="ECO:0000256" key="10">
    <source>
        <dbReference type="ARBA" id="ARBA00022840"/>
    </source>
</evidence>
<evidence type="ECO:0000256" key="7">
    <source>
        <dbReference type="ARBA" id="ARBA00022692"/>
    </source>
</evidence>
<comment type="catalytic activity">
    <reaction evidence="1">
        <text>ATP + protein L-histidine = ADP + protein N-phospho-L-histidine.</text>
        <dbReference type="EC" id="2.7.13.3"/>
    </reaction>
</comment>
<reference evidence="18 19" key="1">
    <citation type="submission" date="2021-10" db="EMBL/GenBank/DDBJ databases">
        <title>Collection of gut derived symbiotic bacterial strains cultured from healthy donors.</title>
        <authorList>
            <person name="Lin H."/>
            <person name="Littmann E."/>
            <person name="Kohout C."/>
            <person name="Pamer E.G."/>
        </authorList>
    </citation>
    <scope>NUCLEOTIDE SEQUENCE [LARGE SCALE GENOMIC DNA]</scope>
    <source>
        <strain evidence="18 19">DFI.1.165</strain>
    </source>
</reference>
<comment type="subcellular location">
    <subcellularLocation>
        <location evidence="2">Cell membrane</location>
        <topology evidence="2">Multi-pass membrane protein</topology>
    </subcellularLocation>
</comment>
<evidence type="ECO:0000256" key="5">
    <source>
        <dbReference type="ARBA" id="ARBA00022553"/>
    </source>
</evidence>
<dbReference type="InterPro" id="IPR005467">
    <property type="entry name" value="His_kinase_dom"/>
</dbReference>
<dbReference type="InterPro" id="IPR036097">
    <property type="entry name" value="HisK_dim/P_sf"/>
</dbReference>
<organism evidence="18 19">
    <name type="scientific">Bariatricus massiliensis</name>
    <dbReference type="NCBI Taxonomy" id="1745713"/>
    <lineage>
        <taxon>Bacteria</taxon>
        <taxon>Bacillati</taxon>
        <taxon>Bacillota</taxon>
        <taxon>Clostridia</taxon>
        <taxon>Lachnospirales</taxon>
        <taxon>Lachnospiraceae</taxon>
        <taxon>Bariatricus</taxon>
    </lineage>
</organism>
<dbReference type="PROSITE" id="PS50109">
    <property type="entry name" value="HIS_KIN"/>
    <property type="match status" value="1"/>
</dbReference>
<keyword evidence="12" id="KW-0902">Two-component regulatory system</keyword>
<dbReference type="InterPro" id="IPR036890">
    <property type="entry name" value="HATPase_C_sf"/>
</dbReference>
<keyword evidence="14" id="KW-0175">Coiled coil</keyword>
<comment type="caution">
    <text evidence="18">The sequence shown here is derived from an EMBL/GenBank/DDBJ whole genome shotgun (WGS) entry which is preliminary data.</text>
</comment>
<evidence type="ECO:0000256" key="4">
    <source>
        <dbReference type="ARBA" id="ARBA00022475"/>
    </source>
</evidence>
<dbReference type="SMART" id="SM00388">
    <property type="entry name" value="HisKA"/>
    <property type="match status" value="1"/>
</dbReference>
<evidence type="ECO:0000256" key="3">
    <source>
        <dbReference type="ARBA" id="ARBA00012438"/>
    </source>
</evidence>
<keyword evidence="4" id="KW-1003">Cell membrane</keyword>
<evidence type="ECO:0000256" key="2">
    <source>
        <dbReference type="ARBA" id="ARBA00004651"/>
    </source>
</evidence>
<dbReference type="SUPFAM" id="SSF47384">
    <property type="entry name" value="Homodimeric domain of signal transducing histidine kinase"/>
    <property type="match status" value="1"/>
</dbReference>
<keyword evidence="7 15" id="KW-0812">Transmembrane</keyword>
<keyword evidence="10" id="KW-0067">ATP-binding</keyword>
<dbReference type="SUPFAM" id="SSF55874">
    <property type="entry name" value="ATPase domain of HSP90 chaperone/DNA topoisomerase II/histidine kinase"/>
    <property type="match status" value="1"/>
</dbReference>
<keyword evidence="19" id="KW-1185">Reference proteome</keyword>
<dbReference type="PANTHER" id="PTHR45528">
    <property type="entry name" value="SENSOR HISTIDINE KINASE CPXA"/>
    <property type="match status" value="1"/>
</dbReference>
<feature type="transmembrane region" description="Helical" evidence="15">
    <location>
        <begin position="76"/>
        <end position="96"/>
    </location>
</feature>
<evidence type="ECO:0000256" key="12">
    <source>
        <dbReference type="ARBA" id="ARBA00023012"/>
    </source>
</evidence>
<evidence type="ECO:0000256" key="11">
    <source>
        <dbReference type="ARBA" id="ARBA00022989"/>
    </source>
</evidence>
<evidence type="ECO:0000256" key="6">
    <source>
        <dbReference type="ARBA" id="ARBA00022679"/>
    </source>
</evidence>
<evidence type="ECO:0000256" key="8">
    <source>
        <dbReference type="ARBA" id="ARBA00022741"/>
    </source>
</evidence>
<keyword evidence="8" id="KW-0547">Nucleotide-binding</keyword>
<dbReference type="EMBL" id="JAJCIS010000005">
    <property type="protein sequence ID" value="MCB7387627.1"/>
    <property type="molecule type" value="Genomic_DNA"/>
</dbReference>
<feature type="transmembrane region" description="Helical" evidence="15">
    <location>
        <begin position="5"/>
        <end position="27"/>
    </location>
</feature>
<dbReference type="CDD" id="cd06225">
    <property type="entry name" value="HAMP"/>
    <property type="match status" value="1"/>
</dbReference>
<dbReference type="EC" id="2.7.13.3" evidence="3"/>
<evidence type="ECO:0000313" key="19">
    <source>
        <dbReference type="Proteomes" id="UP001299546"/>
    </source>
</evidence>
<evidence type="ECO:0000259" key="17">
    <source>
        <dbReference type="PROSITE" id="PS50885"/>
    </source>
</evidence>
<evidence type="ECO:0000256" key="13">
    <source>
        <dbReference type="ARBA" id="ARBA00023136"/>
    </source>
</evidence>
<keyword evidence="6" id="KW-0808">Transferase</keyword>
<keyword evidence="9 18" id="KW-0418">Kinase</keyword>
<evidence type="ECO:0000259" key="16">
    <source>
        <dbReference type="PROSITE" id="PS50109"/>
    </source>
</evidence>
<accession>A0ABS8DGU1</accession>
<feature type="coiled-coil region" evidence="14">
    <location>
        <begin position="137"/>
        <end position="164"/>
    </location>
</feature>
<dbReference type="InterPro" id="IPR004358">
    <property type="entry name" value="Sig_transdc_His_kin-like_C"/>
</dbReference>
<keyword evidence="11 15" id="KW-1133">Transmembrane helix</keyword>
<sequence length="370" mass="41585">MKKRFIKITGVLYGIAALVFCLGWMWIGKDGGVRDERVMINEITHEITLDAAQRNKLEEIIAAGNNQAMHRKVNEVYLAVGILLFAGVGICLIWFYRTSVRPFIRMEEFAAQLAKGNLDFPLEIERSQMFGEFTWSFDTMRTELKEARRKEKDAVEKNRTMIAEISHDIKTPVSTIRNYSEGLALMPDMAPERKQRYIEVILKKCDEVGALTDDLFLHALNDMDRLEVNAQPVDIGELWDRISMELARQGASTGACPVAGKVLVDERRLGQVLENVLGNAEKYGRGSEVSVSVEDGERLYIKIHDKGPGIPDADILYAKQKFYRGSNALERQGAGLGLYISDILMKQMGGELTLENRGGLLVTLSLLKVI</sequence>
<proteinExistence type="predicted"/>
<dbReference type="Pfam" id="PF00512">
    <property type="entry name" value="HisKA"/>
    <property type="match status" value="1"/>
</dbReference>
<evidence type="ECO:0000256" key="9">
    <source>
        <dbReference type="ARBA" id="ARBA00022777"/>
    </source>
</evidence>
<feature type="domain" description="HAMP" evidence="17">
    <location>
        <begin position="97"/>
        <end position="149"/>
    </location>
</feature>